<dbReference type="GO" id="GO:0006629">
    <property type="term" value="P:lipid metabolic process"/>
    <property type="evidence" value="ECO:0007669"/>
    <property type="project" value="InterPro"/>
</dbReference>
<dbReference type="EMBL" id="FOSV01000024">
    <property type="protein sequence ID" value="SFL78465.1"/>
    <property type="molecule type" value="Genomic_DNA"/>
</dbReference>
<dbReference type="SUPFAM" id="SSF51695">
    <property type="entry name" value="PLC-like phosphodiesterases"/>
    <property type="match status" value="1"/>
</dbReference>
<dbReference type="InterPro" id="IPR017946">
    <property type="entry name" value="PLC-like_Pdiesterase_TIM-brl"/>
</dbReference>
<dbReference type="RefSeq" id="WP_091950834.1">
    <property type="nucleotide sequence ID" value="NZ_FOSV01000024.1"/>
</dbReference>
<sequence>MKIISHRGWWRHPAEKNTPEAFRRTLDGGYGTETDVRDRAGRLVVSHDPAGDDAMAWDDLLAAFDRSGLPLAVNVKADGLAPLLAEAFGRYDVPWFAFDMSGPETVRYAAAGLPFYTRHSDVEPEPILYAEAAGVWLDAFRNDWFDQDTVARHLDANKAVCVVSPELHGREPRRLWERLARLSGEVTLCTDLPDEASRAFAQ</sequence>
<evidence type="ECO:0000313" key="1">
    <source>
        <dbReference type="EMBL" id="SFL78465.1"/>
    </source>
</evidence>
<dbReference type="GO" id="GO:0008081">
    <property type="term" value="F:phosphoric diester hydrolase activity"/>
    <property type="evidence" value="ECO:0007669"/>
    <property type="project" value="InterPro"/>
</dbReference>
<proteinExistence type="predicted"/>
<dbReference type="AlphaFoldDB" id="A0A1I4KI33"/>
<gene>
    <name evidence="1" type="ORF">SAMN04488125_12466</name>
</gene>
<accession>A0A1I4KI33</accession>
<reference evidence="2" key="1">
    <citation type="submission" date="2016-10" db="EMBL/GenBank/DDBJ databases">
        <authorList>
            <person name="Varghese N."/>
            <person name="Submissions S."/>
        </authorList>
    </citation>
    <scope>NUCLEOTIDE SEQUENCE [LARGE SCALE GENOMIC DNA]</scope>
    <source>
        <strain evidence="2">CGMCC 1.6474</strain>
    </source>
</reference>
<evidence type="ECO:0000313" key="2">
    <source>
        <dbReference type="Proteomes" id="UP000198804"/>
    </source>
</evidence>
<dbReference type="OrthoDB" id="7470251at2"/>
<keyword evidence="2" id="KW-1185">Reference proteome</keyword>
<dbReference type="STRING" id="414703.SAMN04488125_12466"/>
<name>A0A1I4KI33_9HYPH</name>
<evidence type="ECO:0008006" key="3">
    <source>
        <dbReference type="Google" id="ProtNLM"/>
    </source>
</evidence>
<protein>
    <recommendedName>
        <fullName evidence="3">Glycerophosphoryl diester phosphodiesterase</fullName>
    </recommendedName>
</protein>
<organism evidence="1 2">
    <name type="scientific">Methylorubrum salsuginis</name>
    <dbReference type="NCBI Taxonomy" id="414703"/>
    <lineage>
        <taxon>Bacteria</taxon>
        <taxon>Pseudomonadati</taxon>
        <taxon>Pseudomonadota</taxon>
        <taxon>Alphaproteobacteria</taxon>
        <taxon>Hyphomicrobiales</taxon>
        <taxon>Methylobacteriaceae</taxon>
        <taxon>Methylorubrum</taxon>
    </lineage>
</organism>
<dbReference type="Gene3D" id="3.20.20.190">
    <property type="entry name" value="Phosphatidylinositol (PI) phosphodiesterase"/>
    <property type="match status" value="1"/>
</dbReference>
<dbReference type="Proteomes" id="UP000198804">
    <property type="component" value="Unassembled WGS sequence"/>
</dbReference>